<evidence type="ECO:0000256" key="5">
    <source>
        <dbReference type="RuleBase" id="RU000488"/>
    </source>
</evidence>
<evidence type="ECO:0000256" key="6">
    <source>
        <dbReference type="SAM" id="MobiDB-lite"/>
    </source>
</evidence>
<evidence type="ECO:0008006" key="8">
    <source>
        <dbReference type="Google" id="ProtNLM"/>
    </source>
</evidence>
<accession>A0A7S1TT37</accession>
<dbReference type="PROSITE" id="PS50920">
    <property type="entry name" value="SOLCAR"/>
    <property type="match status" value="1"/>
</dbReference>
<evidence type="ECO:0000313" key="7">
    <source>
        <dbReference type="EMBL" id="CAD9245610.1"/>
    </source>
</evidence>
<dbReference type="PANTHER" id="PTHR46974">
    <property type="entry name" value="MITOCHONDRIAL GTP/GDP CARRIER PROTEIN 1"/>
    <property type="match status" value="1"/>
</dbReference>
<keyword evidence="3 4" id="KW-0472">Membrane</keyword>
<gene>
    <name evidence="7" type="ORF">PPAR1163_LOCUS3959</name>
</gene>
<feature type="region of interest" description="Disordered" evidence="6">
    <location>
        <begin position="26"/>
        <end position="61"/>
    </location>
</feature>
<sequence>MERMLARFCTVIEEELRQRSMVFPREREPRAWRSEARSCGSGGGERGAGEGGERDRARRPRTRSCCAALERLRNAAPPSPSPVSSAGFSAEQFPKVRRKHVRMVFVRLRVGRRRIPTPTAPHDALPSLNSSTLASHTDSTPFLISISQKQPHPTASRKMEQQQEPQAVATSMGGGGKKASATARIGGSIISGFCEIGIFHPVDTVAKRLMSHRGAVAAEGGSGVSLSTNQIIFREAANEPLMKKWGSLFPGVGFGLAYKILQRTYKFGGQLYVRDAVAYRFGDSFTAAFGDKNGKAMMHAFAGSMIGVGEVALLPLDVLKIKAQTNPESLKGRGVFNIFAEEGFALYRGAGWTAARNAPGSFALFGGAAVARNAMGLKEGQTPTWVQSFVSSVAGATASISVASPMDVVKTRIQNRDFNDPRSGSAIVTDLLRHEGPGAFFKGLAPKLAVVGPKLVFSFAVAQKMIAMIDDRLQK</sequence>
<dbReference type="Gene3D" id="1.50.40.10">
    <property type="entry name" value="Mitochondrial carrier domain"/>
    <property type="match status" value="1"/>
</dbReference>
<evidence type="ECO:0000256" key="3">
    <source>
        <dbReference type="ARBA" id="ARBA00023136"/>
    </source>
</evidence>
<feature type="region of interest" description="Disordered" evidence="6">
    <location>
        <begin position="149"/>
        <end position="179"/>
    </location>
</feature>
<protein>
    <recommendedName>
        <fullName evidence="8">Mitochondrial carrier protein</fullName>
    </recommendedName>
</protein>
<comment type="similarity">
    <text evidence="5">Belongs to the mitochondrial carrier (TC 2.A.29) family.</text>
</comment>
<dbReference type="GO" id="GO:0005739">
    <property type="term" value="C:mitochondrion"/>
    <property type="evidence" value="ECO:0007669"/>
    <property type="project" value="TreeGrafter"/>
</dbReference>
<dbReference type="Pfam" id="PF00153">
    <property type="entry name" value="Mito_carr"/>
    <property type="match status" value="2"/>
</dbReference>
<dbReference type="GO" id="GO:0001409">
    <property type="term" value="F:guanine nucleotide transmembrane transporter activity"/>
    <property type="evidence" value="ECO:0007669"/>
    <property type="project" value="TreeGrafter"/>
</dbReference>
<feature type="repeat" description="Solcar" evidence="4">
    <location>
        <begin position="386"/>
        <end position="468"/>
    </location>
</feature>
<evidence type="ECO:0000256" key="2">
    <source>
        <dbReference type="ARBA" id="ARBA00022692"/>
    </source>
</evidence>
<reference evidence="7" key="1">
    <citation type="submission" date="2021-01" db="EMBL/GenBank/DDBJ databases">
        <authorList>
            <person name="Corre E."/>
            <person name="Pelletier E."/>
            <person name="Niang G."/>
            <person name="Scheremetjew M."/>
            <person name="Finn R."/>
            <person name="Kale V."/>
            <person name="Holt S."/>
            <person name="Cochrane G."/>
            <person name="Meng A."/>
            <person name="Brown T."/>
            <person name="Cohen L."/>
        </authorList>
    </citation>
    <scope>NUCLEOTIDE SEQUENCE</scope>
    <source>
        <strain evidence="7">CCMP2877</strain>
    </source>
</reference>
<keyword evidence="5" id="KW-0813">Transport</keyword>
<comment type="subcellular location">
    <subcellularLocation>
        <location evidence="1">Membrane</location>
        <topology evidence="1">Multi-pass membrane protein</topology>
    </subcellularLocation>
</comment>
<evidence type="ECO:0000256" key="4">
    <source>
        <dbReference type="PROSITE-ProRule" id="PRU00282"/>
    </source>
</evidence>
<name>A0A7S1TT37_9STRA</name>
<organism evidence="7">
    <name type="scientific">Phaeomonas parva</name>
    <dbReference type="NCBI Taxonomy" id="124430"/>
    <lineage>
        <taxon>Eukaryota</taxon>
        <taxon>Sar</taxon>
        <taxon>Stramenopiles</taxon>
        <taxon>Ochrophyta</taxon>
        <taxon>Pinguiophyceae</taxon>
        <taxon>Pinguiochrysidales</taxon>
        <taxon>Pinguiochrysidaceae</taxon>
        <taxon>Phaeomonas</taxon>
    </lineage>
</organism>
<feature type="compositionally biased region" description="Basic and acidic residues" evidence="6">
    <location>
        <begin position="47"/>
        <end position="56"/>
    </location>
</feature>
<feature type="compositionally biased region" description="Basic and acidic residues" evidence="6">
    <location>
        <begin position="26"/>
        <end position="36"/>
    </location>
</feature>
<evidence type="ECO:0000256" key="1">
    <source>
        <dbReference type="ARBA" id="ARBA00004141"/>
    </source>
</evidence>
<proteinExistence type="inferred from homology"/>
<keyword evidence="2 4" id="KW-0812">Transmembrane</keyword>
<dbReference type="SUPFAM" id="SSF103506">
    <property type="entry name" value="Mitochondrial carrier"/>
    <property type="match status" value="1"/>
</dbReference>
<dbReference type="AlphaFoldDB" id="A0A7S1TT37"/>
<dbReference type="PANTHER" id="PTHR46974:SF1">
    <property type="entry name" value="MITOCHONDRIAL GTP_GDP CARRIER PROTEIN 1"/>
    <property type="match status" value="1"/>
</dbReference>
<dbReference type="InterPro" id="IPR053042">
    <property type="entry name" value="Mito_GTP/GDP_Carrier"/>
</dbReference>
<dbReference type="EMBL" id="HBGJ01006380">
    <property type="protein sequence ID" value="CAD9245610.1"/>
    <property type="molecule type" value="Transcribed_RNA"/>
</dbReference>
<dbReference type="InterPro" id="IPR023395">
    <property type="entry name" value="MCP_dom_sf"/>
</dbReference>
<dbReference type="GO" id="GO:0016020">
    <property type="term" value="C:membrane"/>
    <property type="evidence" value="ECO:0007669"/>
    <property type="project" value="UniProtKB-SubCell"/>
</dbReference>
<dbReference type="InterPro" id="IPR018108">
    <property type="entry name" value="MCP_transmembrane"/>
</dbReference>